<evidence type="ECO:0000313" key="1">
    <source>
        <dbReference type="Proteomes" id="UP000036681"/>
    </source>
</evidence>
<name>A0A0M3I8C3_ASCLU</name>
<evidence type="ECO:0000313" key="2">
    <source>
        <dbReference type="WBParaSite" id="ALUE_0001357201-mRNA-1"/>
    </source>
</evidence>
<keyword evidence="1" id="KW-1185">Reference proteome</keyword>
<dbReference type="WBParaSite" id="ALUE_0001357201-mRNA-1">
    <property type="protein sequence ID" value="ALUE_0001357201-mRNA-1"/>
    <property type="gene ID" value="ALUE_0001357201"/>
</dbReference>
<organism evidence="1 2">
    <name type="scientific">Ascaris lumbricoides</name>
    <name type="common">Giant roundworm</name>
    <dbReference type="NCBI Taxonomy" id="6252"/>
    <lineage>
        <taxon>Eukaryota</taxon>
        <taxon>Metazoa</taxon>
        <taxon>Ecdysozoa</taxon>
        <taxon>Nematoda</taxon>
        <taxon>Chromadorea</taxon>
        <taxon>Rhabditida</taxon>
        <taxon>Spirurina</taxon>
        <taxon>Ascaridomorpha</taxon>
        <taxon>Ascaridoidea</taxon>
        <taxon>Ascarididae</taxon>
        <taxon>Ascaris</taxon>
    </lineage>
</organism>
<accession>A0A0M3I8C3</accession>
<proteinExistence type="predicted"/>
<dbReference type="AlphaFoldDB" id="A0A0M3I8C3"/>
<protein>
    <submittedName>
        <fullName evidence="2">GRANULINS domain-containing protein</fullName>
    </submittedName>
</protein>
<reference evidence="2" key="1">
    <citation type="submission" date="2017-02" db="UniProtKB">
        <authorList>
            <consortium name="WormBaseParasite"/>
        </authorList>
    </citation>
    <scope>IDENTIFICATION</scope>
</reference>
<sequence length="70" mass="7805">MVLIAGIFRNECTSNADCGHRFTCCGKQWCDLSDECGFGFFCLPNCELTKMTHLASSRTAEDSLVDLIYD</sequence>
<dbReference type="Proteomes" id="UP000036681">
    <property type="component" value="Unplaced"/>
</dbReference>